<evidence type="ECO:0000256" key="1">
    <source>
        <dbReference type="SAM" id="MobiDB-lite"/>
    </source>
</evidence>
<feature type="compositionally biased region" description="Low complexity" evidence="1">
    <location>
        <begin position="207"/>
        <end position="216"/>
    </location>
</feature>
<dbReference type="AlphaFoldDB" id="A0A5A7PXU8"/>
<evidence type="ECO:0000313" key="2">
    <source>
        <dbReference type="EMBL" id="GER37703.1"/>
    </source>
</evidence>
<name>A0A5A7PXU8_STRAF</name>
<evidence type="ECO:0000313" key="3">
    <source>
        <dbReference type="Proteomes" id="UP000325081"/>
    </source>
</evidence>
<organism evidence="2 3">
    <name type="scientific">Striga asiatica</name>
    <name type="common">Asiatic witchweed</name>
    <name type="synonym">Buchnera asiatica</name>
    <dbReference type="NCBI Taxonomy" id="4170"/>
    <lineage>
        <taxon>Eukaryota</taxon>
        <taxon>Viridiplantae</taxon>
        <taxon>Streptophyta</taxon>
        <taxon>Embryophyta</taxon>
        <taxon>Tracheophyta</taxon>
        <taxon>Spermatophyta</taxon>
        <taxon>Magnoliopsida</taxon>
        <taxon>eudicotyledons</taxon>
        <taxon>Gunneridae</taxon>
        <taxon>Pentapetalae</taxon>
        <taxon>asterids</taxon>
        <taxon>lamiids</taxon>
        <taxon>Lamiales</taxon>
        <taxon>Orobanchaceae</taxon>
        <taxon>Buchnereae</taxon>
        <taxon>Striga</taxon>
    </lineage>
</organism>
<keyword evidence="3" id="KW-1185">Reference proteome</keyword>
<dbReference type="EMBL" id="BKCP01005405">
    <property type="protein sequence ID" value="GER37703.1"/>
    <property type="molecule type" value="Genomic_DNA"/>
</dbReference>
<protein>
    <submittedName>
        <fullName evidence="2">Transducin family protein / WD-40 repeat family protein</fullName>
    </submittedName>
</protein>
<feature type="region of interest" description="Disordered" evidence="1">
    <location>
        <begin position="159"/>
        <end position="216"/>
    </location>
</feature>
<feature type="non-terminal residue" evidence="2">
    <location>
        <position position="216"/>
    </location>
</feature>
<comment type="caution">
    <text evidence="2">The sequence shown here is derived from an EMBL/GenBank/DDBJ whole genome shotgun (WGS) entry which is preliminary data.</text>
</comment>
<dbReference type="Proteomes" id="UP000325081">
    <property type="component" value="Unassembled WGS sequence"/>
</dbReference>
<sequence length="216" mass="24419">MPLVLMNDSDPKGPRPRNFVAAKVNDITDPFLVLGPRYVDYDVLSDLKLLARFKRHVTNLNLSKYVSVRADAYVKLCWEFYTTFKLEEKDTIVVKARPVTARELIHAELASNRYNFKPHHDRKCVKAYIERMEVYHKGQVATNAEQIDREVLLHSEHHPEATEHQEPITDKSADVPEGQPNSEETPHPEGPHGTASTTPCPPPPTGPSATTDYGNQ</sequence>
<accession>A0A5A7PXU8</accession>
<dbReference type="OrthoDB" id="929288at2759"/>
<feature type="compositionally biased region" description="Basic and acidic residues" evidence="1">
    <location>
        <begin position="159"/>
        <end position="174"/>
    </location>
</feature>
<reference evidence="3" key="1">
    <citation type="journal article" date="2019" name="Curr. Biol.">
        <title>Genome Sequence of Striga asiatica Provides Insight into the Evolution of Plant Parasitism.</title>
        <authorList>
            <person name="Yoshida S."/>
            <person name="Kim S."/>
            <person name="Wafula E.K."/>
            <person name="Tanskanen J."/>
            <person name="Kim Y.M."/>
            <person name="Honaas L."/>
            <person name="Yang Z."/>
            <person name="Spallek T."/>
            <person name="Conn C.E."/>
            <person name="Ichihashi Y."/>
            <person name="Cheong K."/>
            <person name="Cui S."/>
            <person name="Der J.P."/>
            <person name="Gundlach H."/>
            <person name="Jiao Y."/>
            <person name="Hori C."/>
            <person name="Ishida J.K."/>
            <person name="Kasahara H."/>
            <person name="Kiba T."/>
            <person name="Kim M.S."/>
            <person name="Koo N."/>
            <person name="Laohavisit A."/>
            <person name="Lee Y.H."/>
            <person name="Lumba S."/>
            <person name="McCourt P."/>
            <person name="Mortimer J.C."/>
            <person name="Mutuku J.M."/>
            <person name="Nomura T."/>
            <person name="Sasaki-Sekimoto Y."/>
            <person name="Seto Y."/>
            <person name="Wang Y."/>
            <person name="Wakatake T."/>
            <person name="Sakakibara H."/>
            <person name="Demura T."/>
            <person name="Yamaguchi S."/>
            <person name="Yoneyama K."/>
            <person name="Manabe R.I."/>
            <person name="Nelson D.C."/>
            <person name="Schulman A.H."/>
            <person name="Timko M.P."/>
            <person name="dePamphilis C.W."/>
            <person name="Choi D."/>
            <person name="Shirasu K."/>
        </authorList>
    </citation>
    <scope>NUCLEOTIDE SEQUENCE [LARGE SCALE GENOMIC DNA]</scope>
    <source>
        <strain evidence="3">cv. UVA1</strain>
    </source>
</reference>
<gene>
    <name evidence="2" type="ORF">STAS_14115</name>
</gene>
<proteinExistence type="predicted"/>